<accession>A0A433UD41</accession>
<dbReference type="Gene3D" id="2.70.130.10">
    <property type="entry name" value="Mannose-6-phosphate receptor binding domain"/>
    <property type="match status" value="1"/>
</dbReference>
<keyword evidence="3" id="KW-0256">Endoplasmic reticulum</keyword>
<keyword evidence="2" id="KW-0732">Signal</keyword>
<dbReference type="OrthoDB" id="28322at2759"/>
<dbReference type="GO" id="GO:0017177">
    <property type="term" value="C:glucosidase II complex"/>
    <property type="evidence" value="ECO:0007669"/>
    <property type="project" value="TreeGrafter"/>
</dbReference>
<evidence type="ECO:0000256" key="4">
    <source>
        <dbReference type="ARBA" id="ARBA00023157"/>
    </source>
</evidence>
<dbReference type="InterPro" id="IPR036055">
    <property type="entry name" value="LDL_receptor-like_sf"/>
</dbReference>
<dbReference type="InterPro" id="IPR036607">
    <property type="entry name" value="PRKCSH"/>
</dbReference>
<evidence type="ECO:0000259" key="5">
    <source>
        <dbReference type="PROSITE" id="PS51914"/>
    </source>
</evidence>
<gene>
    <name evidence="6" type="ORF">EGW08_000616</name>
</gene>
<keyword evidence="7" id="KW-1185">Reference proteome</keyword>
<evidence type="ECO:0000256" key="2">
    <source>
        <dbReference type="ARBA" id="ARBA00022729"/>
    </source>
</evidence>
<dbReference type="PANTHER" id="PTHR12630:SF1">
    <property type="entry name" value="GLUCOSIDASE 2 SUBUNIT BETA"/>
    <property type="match status" value="1"/>
</dbReference>
<protein>
    <recommendedName>
        <fullName evidence="1">Glucosidase 2 subunit beta</fullName>
    </recommendedName>
</protein>
<proteinExistence type="predicted"/>
<dbReference type="STRING" id="188477.A0A433UD41"/>
<evidence type="ECO:0000313" key="6">
    <source>
        <dbReference type="EMBL" id="RUS91643.1"/>
    </source>
</evidence>
<dbReference type="Pfam" id="PF13015">
    <property type="entry name" value="PRKCSH_1"/>
    <property type="match status" value="1"/>
</dbReference>
<dbReference type="InterPro" id="IPR002172">
    <property type="entry name" value="LDrepeatLR_classA_rpt"/>
</dbReference>
<dbReference type="PANTHER" id="PTHR12630">
    <property type="entry name" value="N-LINKED OLIGOSACCHARIDE PROCESSING"/>
    <property type="match status" value="1"/>
</dbReference>
<keyword evidence="4" id="KW-1015">Disulfide bond</keyword>
<dbReference type="SUPFAM" id="SSF50911">
    <property type="entry name" value="Mannose 6-phosphate receptor domain"/>
    <property type="match status" value="1"/>
</dbReference>
<dbReference type="Pfam" id="PF12999">
    <property type="entry name" value="PRKCSH-like"/>
    <property type="match status" value="1"/>
</dbReference>
<dbReference type="PROSITE" id="PS51914">
    <property type="entry name" value="MRH"/>
    <property type="match status" value="1"/>
</dbReference>
<dbReference type="Proteomes" id="UP000271974">
    <property type="component" value="Unassembled WGS sequence"/>
</dbReference>
<dbReference type="Gene3D" id="4.10.400.10">
    <property type="entry name" value="Low-density Lipoprotein Receptor"/>
    <property type="match status" value="1"/>
</dbReference>
<feature type="domain" description="MRH" evidence="5">
    <location>
        <begin position="334"/>
        <end position="433"/>
    </location>
</feature>
<evidence type="ECO:0000256" key="1">
    <source>
        <dbReference type="ARBA" id="ARBA00022387"/>
    </source>
</evidence>
<reference evidence="6 7" key="1">
    <citation type="submission" date="2019-01" db="EMBL/GenBank/DDBJ databases">
        <title>A draft genome assembly of the solar-powered sea slug Elysia chlorotica.</title>
        <authorList>
            <person name="Cai H."/>
            <person name="Li Q."/>
            <person name="Fang X."/>
            <person name="Li J."/>
            <person name="Curtis N.E."/>
            <person name="Altenburger A."/>
            <person name="Shibata T."/>
            <person name="Feng M."/>
            <person name="Maeda T."/>
            <person name="Schwartz J.A."/>
            <person name="Shigenobu S."/>
            <person name="Lundholm N."/>
            <person name="Nishiyama T."/>
            <person name="Yang H."/>
            <person name="Hasebe M."/>
            <person name="Li S."/>
            <person name="Pierce S.K."/>
            <person name="Wang J."/>
        </authorList>
    </citation>
    <scope>NUCLEOTIDE SEQUENCE [LARGE SCALE GENOMIC DNA]</scope>
    <source>
        <strain evidence="6">EC2010</strain>
        <tissue evidence="6">Whole organism of an adult</tissue>
    </source>
</reference>
<name>A0A433UD41_ELYCH</name>
<evidence type="ECO:0000313" key="7">
    <source>
        <dbReference type="Proteomes" id="UP000271974"/>
    </source>
</evidence>
<dbReference type="EMBL" id="RQTK01000008">
    <property type="protein sequence ID" value="RUS91643.1"/>
    <property type="molecule type" value="Genomic_DNA"/>
</dbReference>
<dbReference type="CDD" id="cd00112">
    <property type="entry name" value="LDLa"/>
    <property type="match status" value="1"/>
</dbReference>
<dbReference type="InterPro" id="IPR039794">
    <property type="entry name" value="Gtb1-like"/>
</dbReference>
<organism evidence="6 7">
    <name type="scientific">Elysia chlorotica</name>
    <name type="common">Eastern emerald elysia</name>
    <name type="synonym">Sea slug</name>
    <dbReference type="NCBI Taxonomy" id="188477"/>
    <lineage>
        <taxon>Eukaryota</taxon>
        <taxon>Metazoa</taxon>
        <taxon>Spiralia</taxon>
        <taxon>Lophotrochozoa</taxon>
        <taxon>Mollusca</taxon>
        <taxon>Gastropoda</taxon>
        <taxon>Heterobranchia</taxon>
        <taxon>Euthyneura</taxon>
        <taxon>Panpulmonata</taxon>
        <taxon>Sacoglossa</taxon>
        <taxon>Placobranchoidea</taxon>
        <taxon>Plakobranchidae</taxon>
        <taxon>Elysia</taxon>
    </lineage>
</organism>
<dbReference type="AlphaFoldDB" id="A0A433UD41"/>
<dbReference type="InterPro" id="IPR044865">
    <property type="entry name" value="MRH_dom"/>
</dbReference>
<comment type="caution">
    <text evidence="6">The sequence shown here is derived from an EMBL/GenBank/DDBJ whole genome shotgun (WGS) entry which is preliminary data.</text>
</comment>
<dbReference type="GO" id="GO:0006491">
    <property type="term" value="P:N-glycan processing"/>
    <property type="evidence" value="ECO:0007669"/>
    <property type="project" value="TreeGrafter"/>
</dbReference>
<sequence>MSTVILLNKMQALCKRKYKTLALLAIVVCLFYMLQCLSVFRLGELSDARARAWGQINHKASSYQDDDDQHILLKGRNRIVDGEVRMNDGLEEAGLIKNGVESEKLNSHFQVSNQNKANVKEGDGTIVETKIDAGATNLKDNVLQVQNEKSKTGGIKNFSINMRGVHAKDKHLYILGEDGLFACLSDKKTRIPAEQVNDDFCDCLDGSDEPGTSACPHGSFHCSSQVPGLPPQSVSSSKVNDGICDCCDGSDEWGGVLLPDSIRIKEGEKLGAVFHAPCSDKCKFIVDVQRKKQMTRERGQKLQRDYIRQAFRDLPQPAQRKKYGPDGVFYPLSKQCFSLREKAYTYQVCPFSKVEQRAQAGNPTNLGRNAKPVVMDEGQQLLVMVDGDTKLCPFGRARRSKIYLICDVEEILLKVSESELCEYTFTLSTPAAC</sequence>
<dbReference type="InterPro" id="IPR028146">
    <property type="entry name" value="PRKCSH_N"/>
</dbReference>
<evidence type="ECO:0000256" key="3">
    <source>
        <dbReference type="ARBA" id="ARBA00022824"/>
    </source>
</evidence>
<dbReference type="InterPro" id="IPR009011">
    <property type="entry name" value="Man6P_isomerase_rcpt-bd_dom_sf"/>
</dbReference>